<keyword evidence="1" id="KW-1133">Transmembrane helix</keyword>
<dbReference type="RefSeq" id="WP_204659871.1">
    <property type="nucleotide sequence ID" value="NZ_CP056775.1"/>
</dbReference>
<keyword evidence="4" id="KW-1185">Reference proteome</keyword>
<keyword evidence="3" id="KW-0808">Transferase</keyword>
<dbReference type="InterPro" id="IPR002656">
    <property type="entry name" value="Acyl_transf_3_dom"/>
</dbReference>
<feature type="transmembrane region" description="Helical" evidence="1">
    <location>
        <begin position="171"/>
        <end position="189"/>
    </location>
</feature>
<proteinExistence type="predicted"/>
<feature type="transmembrane region" description="Helical" evidence="1">
    <location>
        <begin position="195"/>
        <end position="217"/>
    </location>
</feature>
<accession>A0ABX7ICH2</accession>
<dbReference type="GO" id="GO:0016746">
    <property type="term" value="F:acyltransferase activity"/>
    <property type="evidence" value="ECO:0007669"/>
    <property type="project" value="UniProtKB-KW"/>
</dbReference>
<evidence type="ECO:0000313" key="3">
    <source>
        <dbReference type="EMBL" id="QRR03680.1"/>
    </source>
</evidence>
<keyword evidence="1" id="KW-0472">Membrane</keyword>
<evidence type="ECO:0000313" key="4">
    <source>
        <dbReference type="Proteomes" id="UP000612680"/>
    </source>
</evidence>
<feature type="transmembrane region" description="Helical" evidence="1">
    <location>
        <begin position="12"/>
        <end position="29"/>
    </location>
</feature>
<reference evidence="3 4" key="1">
    <citation type="submission" date="2020-06" db="EMBL/GenBank/DDBJ databases">
        <title>Dyadobacter sandarakinus sp. nov., isolated from the soil of the Arctic Yellow River Station.</title>
        <authorList>
            <person name="Zhang Y."/>
            <person name="Peng F."/>
        </authorList>
    </citation>
    <scope>NUCLEOTIDE SEQUENCE [LARGE SCALE GENOMIC DNA]</scope>
    <source>
        <strain evidence="3 4">Q3-56</strain>
    </source>
</reference>
<keyword evidence="1" id="KW-0812">Transmembrane</keyword>
<dbReference type="Proteomes" id="UP000612680">
    <property type="component" value="Chromosome"/>
</dbReference>
<dbReference type="PANTHER" id="PTHR23028:SF53">
    <property type="entry name" value="ACYL_TRANSF_3 DOMAIN-CONTAINING PROTEIN"/>
    <property type="match status" value="1"/>
</dbReference>
<name>A0ABX7ICH2_9BACT</name>
<gene>
    <name evidence="3" type="ORF">HWI92_23565</name>
</gene>
<protein>
    <submittedName>
        <fullName evidence="3">Acyltransferase</fullName>
    </submittedName>
</protein>
<sequence length="372" mass="42626">MEQKPSGYIAQLDGLRAIAIVLVVLFHWFPEGQGINVIANGPLGVTLFFVLSGFLITRILLSSRSFLQSHGLAATYKNFMIRRVLRIFPLYYLTLLILWCIRYIAFIPKVPTQLYEYPLYYLLYISNFLIEKLHDWSDVLSPFWSLAVEEQFYIIWPVIILTVAPRYLRNVIISIIVTGILSRGVLAWSGYAEGVLMPTCLDAFGLGALWAYVVFFGKNAQKFLRLSGYLTWAGLILFLYICFNEATVVKTWLFRTSMSFICLYFVARASYEGGFSSVFGKILNHGSLRYIGKISYGLYVYHMLVPALVLPFLIRFLNRFAHISLNPSEAEMKIASLVLLVIVASISWYAFEAPFNGLKRHFRLSTMRRPVE</sequence>
<feature type="transmembrane region" description="Helical" evidence="1">
    <location>
        <begin position="334"/>
        <end position="351"/>
    </location>
</feature>
<organism evidence="3 4">
    <name type="scientific">Dyadobacter sandarakinus</name>
    <dbReference type="NCBI Taxonomy" id="2747268"/>
    <lineage>
        <taxon>Bacteria</taxon>
        <taxon>Pseudomonadati</taxon>
        <taxon>Bacteroidota</taxon>
        <taxon>Cytophagia</taxon>
        <taxon>Cytophagales</taxon>
        <taxon>Spirosomataceae</taxon>
        <taxon>Dyadobacter</taxon>
    </lineage>
</organism>
<evidence type="ECO:0000256" key="1">
    <source>
        <dbReference type="SAM" id="Phobius"/>
    </source>
</evidence>
<feature type="transmembrane region" description="Helical" evidence="1">
    <location>
        <begin position="41"/>
        <end position="61"/>
    </location>
</feature>
<keyword evidence="3" id="KW-0012">Acyltransferase</keyword>
<feature type="transmembrane region" description="Helical" evidence="1">
    <location>
        <begin position="87"/>
        <end position="105"/>
    </location>
</feature>
<feature type="transmembrane region" description="Helical" evidence="1">
    <location>
        <begin position="252"/>
        <end position="271"/>
    </location>
</feature>
<feature type="domain" description="Acyltransferase 3" evidence="2">
    <location>
        <begin position="10"/>
        <end position="343"/>
    </location>
</feature>
<evidence type="ECO:0000259" key="2">
    <source>
        <dbReference type="Pfam" id="PF01757"/>
    </source>
</evidence>
<feature type="transmembrane region" description="Helical" evidence="1">
    <location>
        <begin position="296"/>
        <end position="314"/>
    </location>
</feature>
<feature type="transmembrane region" description="Helical" evidence="1">
    <location>
        <begin position="229"/>
        <end position="246"/>
    </location>
</feature>
<dbReference type="InterPro" id="IPR050879">
    <property type="entry name" value="Acyltransferase_3"/>
</dbReference>
<dbReference type="PANTHER" id="PTHR23028">
    <property type="entry name" value="ACETYLTRANSFERASE"/>
    <property type="match status" value="1"/>
</dbReference>
<feature type="transmembrane region" description="Helical" evidence="1">
    <location>
        <begin position="143"/>
        <end position="164"/>
    </location>
</feature>
<dbReference type="Pfam" id="PF01757">
    <property type="entry name" value="Acyl_transf_3"/>
    <property type="match status" value="1"/>
</dbReference>
<dbReference type="EMBL" id="CP056775">
    <property type="protein sequence ID" value="QRR03680.1"/>
    <property type="molecule type" value="Genomic_DNA"/>
</dbReference>